<feature type="domain" description="CCHC-type" evidence="14">
    <location>
        <begin position="387"/>
        <end position="402"/>
    </location>
</feature>
<evidence type="ECO:0000256" key="1">
    <source>
        <dbReference type="ARBA" id="ARBA00004328"/>
    </source>
</evidence>
<dbReference type="Gene3D" id="4.10.60.10">
    <property type="entry name" value="Zinc finger, CCHC-type"/>
    <property type="match status" value="1"/>
</dbReference>
<evidence type="ECO:0000256" key="5">
    <source>
        <dbReference type="ARBA" id="ARBA00022581"/>
    </source>
</evidence>
<dbReference type="InterPro" id="IPR001878">
    <property type="entry name" value="Znf_CCHC"/>
</dbReference>
<evidence type="ECO:0000259" key="14">
    <source>
        <dbReference type="PROSITE" id="PS50158"/>
    </source>
</evidence>
<dbReference type="Gene3D" id="1.10.150.90">
    <property type="entry name" value="Immunodeficiency lentiviruses, gag gene matrix protein p17"/>
    <property type="match status" value="1"/>
</dbReference>
<dbReference type="InterPro" id="IPR008919">
    <property type="entry name" value="Retrov_capsid_N"/>
</dbReference>
<dbReference type="SUPFAM" id="SSF47943">
    <property type="entry name" value="Retrovirus capsid protein, N-terminal core domain"/>
    <property type="match status" value="1"/>
</dbReference>
<dbReference type="Gene3D" id="1.10.375.10">
    <property type="entry name" value="Human Immunodeficiency Virus Type 1 Capsid Protein"/>
    <property type="match status" value="1"/>
</dbReference>
<dbReference type="SUPFAM" id="SSF47353">
    <property type="entry name" value="Retrovirus capsid dimerization domain-like"/>
    <property type="match status" value="1"/>
</dbReference>
<keyword evidence="3" id="KW-1187">Viral budding via the host ESCRT complexes</keyword>
<keyword evidence="10 13" id="KW-0863">Zinc-finger</keyword>
<keyword evidence="8" id="KW-0479">Metal-binding</keyword>
<accession>A0A059UI70</accession>
<dbReference type="SUPFAM" id="SSF57756">
    <property type="entry name" value="Retrovirus zinc finger-like domains"/>
    <property type="match status" value="1"/>
</dbReference>
<dbReference type="InterPro" id="IPR036875">
    <property type="entry name" value="Znf_CCHC_sf"/>
</dbReference>
<dbReference type="Gene3D" id="1.10.1200.30">
    <property type="match status" value="1"/>
</dbReference>
<keyword evidence="4" id="KW-0167">Capsid protein</keyword>
<dbReference type="InterPro" id="IPR045345">
    <property type="entry name" value="Gag_p24_C"/>
</dbReference>
<dbReference type="InterPro" id="IPR008916">
    <property type="entry name" value="Retrov_capsid_C"/>
</dbReference>
<dbReference type="Pfam" id="PF00098">
    <property type="entry name" value="zf-CCHC"/>
    <property type="match status" value="2"/>
</dbReference>
<dbReference type="GO" id="GO:0008270">
    <property type="term" value="F:zinc ion binding"/>
    <property type="evidence" value="ECO:0007669"/>
    <property type="project" value="UniProtKB-KW"/>
</dbReference>
<keyword evidence="5" id="KW-0945">Host-virus interaction</keyword>
<proteinExistence type="predicted"/>
<keyword evidence="7" id="KW-1198">Viral budding</keyword>
<evidence type="ECO:0000256" key="6">
    <source>
        <dbReference type="ARBA" id="ARBA00022612"/>
    </source>
</evidence>
<dbReference type="GO" id="GO:0019028">
    <property type="term" value="C:viral capsid"/>
    <property type="evidence" value="ECO:0007669"/>
    <property type="project" value="UniProtKB-KW"/>
</dbReference>
<sequence length="462" mass="51019">MGNESGKEERVIAKRCTNVVTGSGGKSPKYAIGNIRWAMRFALVATGRDPQVSPTSVEDLRDLIADLAEKEDKFGGSKELTCAIKTLKVLVIAGCLNMKCANTDSAIHLFKILGLETRPSKREGTEKEEPAQVAPIVAGPMGATYTAFNPRTVAIWMEKAREGIHSEEAILWFTAFSTDLTPTDMAQLLMSAPGCAADKELIDQKLKELTREYERTHPSDGPRPLPYPTAAEIMGIGIPQEQQAMAHFEPARRQCREWYLIALNELRKIRAGAPRAVSVKQGPKEPYSEFVDRLFKQIEAESAPQDVKQYLKDSLSISNANPECKRAMSHLRPEDKLEDKIRACQDIGSTAYKMNMLAQALQQVRVQQVKVKDKGVSGTQRRKGPLKCFNCGRIGHMAKVCKAPKRCNKCGKLGHISTDCFQMFSGNGKQGGPATPQRNQMQVQQSVLPTAPPLEETPLLQL</sequence>
<protein>
    <recommendedName>
        <fullName evidence="2">Gag polyprotein</fullName>
    </recommendedName>
</protein>
<gene>
    <name evidence="15" type="primary">gag</name>
</gene>
<keyword evidence="6" id="KW-1188">Viral release from host cell</keyword>
<keyword evidence="12" id="KW-0946">Virion</keyword>
<dbReference type="PANTHER" id="PTHR40389">
    <property type="entry name" value="ENDOGENOUS RETROVIRUS GROUP K MEMBER 24 GAG POLYPROTEIN-RELATED"/>
    <property type="match status" value="1"/>
</dbReference>
<evidence type="ECO:0000256" key="9">
    <source>
        <dbReference type="ARBA" id="ARBA00022737"/>
    </source>
</evidence>
<evidence type="ECO:0000256" key="12">
    <source>
        <dbReference type="ARBA" id="ARBA00022844"/>
    </source>
</evidence>
<evidence type="ECO:0000256" key="13">
    <source>
        <dbReference type="PROSITE-ProRule" id="PRU00047"/>
    </source>
</evidence>
<organism evidence="15">
    <name type="scientific">Feline immunodeficiency virus</name>
    <dbReference type="NCBI Taxonomy" id="11673"/>
    <lineage>
        <taxon>Viruses</taxon>
        <taxon>Riboviria</taxon>
        <taxon>Pararnavirae</taxon>
        <taxon>Artverviricota</taxon>
        <taxon>Revtraviricetes</taxon>
        <taxon>Ortervirales</taxon>
        <taxon>Retroviridae</taxon>
        <taxon>Orthoretrovirinae</taxon>
        <taxon>Lentivirus</taxon>
        <taxon>Lentivirus felimdef</taxon>
    </lineage>
</organism>
<dbReference type="InterPro" id="IPR012344">
    <property type="entry name" value="Matrix_HIV/RSV_N"/>
</dbReference>
<feature type="domain" description="CCHC-type" evidence="14">
    <location>
        <begin position="406"/>
        <end position="420"/>
    </location>
</feature>
<evidence type="ECO:0000313" key="15">
    <source>
        <dbReference type="EMBL" id="AHZ63399.1"/>
    </source>
</evidence>
<dbReference type="EMBL" id="KF906186">
    <property type="protein sequence ID" value="AHZ63399.1"/>
    <property type="molecule type" value="Genomic_DNA"/>
</dbReference>
<dbReference type="SMART" id="SM00343">
    <property type="entry name" value="ZnF_C2HC"/>
    <property type="match status" value="2"/>
</dbReference>
<evidence type="ECO:0000256" key="8">
    <source>
        <dbReference type="ARBA" id="ARBA00022723"/>
    </source>
</evidence>
<keyword evidence="9" id="KW-0677">Repeat</keyword>
<evidence type="ECO:0000256" key="10">
    <source>
        <dbReference type="ARBA" id="ARBA00022771"/>
    </source>
</evidence>
<name>A0A059UI70_9RETR</name>
<reference evidence="15" key="1">
    <citation type="journal article" date="2014" name="J. Virol.">
        <title>Evolution of Puma Lentivirus in Bobcats (Lynx rufus) and Mountain Lions (Puma concolor) in North America.</title>
        <authorList>
            <person name="Lee J.S."/>
            <person name="Bevins S.N."/>
            <person name="Serieys L.E."/>
            <person name="Vickers W."/>
            <person name="Logan K.A."/>
            <person name="Aldredge M."/>
            <person name="Boydston E.E."/>
            <person name="Lyren L.M."/>
            <person name="McBride R."/>
            <person name="Roelke-Parker M."/>
            <person name="Pecon-Slattery J."/>
            <person name="Troyer J.L."/>
            <person name="Riley S.P."/>
            <person name="Boyce W.M."/>
            <person name="Crooks K.R."/>
            <person name="VandeWoude S."/>
        </authorList>
    </citation>
    <scope>NUCLEOTIDE SEQUENCE</scope>
    <source>
        <strain evidence="15">Pco29</strain>
    </source>
</reference>
<keyword evidence="11" id="KW-0862">Zinc</keyword>
<evidence type="ECO:0000256" key="7">
    <source>
        <dbReference type="ARBA" id="ARBA00022637"/>
    </source>
</evidence>
<evidence type="ECO:0000256" key="2">
    <source>
        <dbReference type="ARBA" id="ARBA00019628"/>
    </source>
</evidence>
<evidence type="ECO:0000256" key="4">
    <source>
        <dbReference type="ARBA" id="ARBA00022561"/>
    </source>
</evidence>
<dbReference type="GO" id="GO:0003676">
    <property type="term" value="F:nucleic acid binding"/>
    <property type="evidence" value="ECO:0007669"/>
    <property type="project" value="InterPro"/>
</dbReference>
<dbReference type="Pfam" id="PF19317">
    <property type="entry name" value="Gag_p24_C"/>
    <property type="match status" value="1"/>
</dbReference>
<dbReference type="PROSITE" id="PS50158">
    <property type="entry name" value="ZF_CCHC"/>
    <property type="match status" value="2"/>
</dbReference>
<evidence type="ECO:0000256" key="3">
    <source>
        <dbReference type="ARBA" id="ARBA00022462"/>
    </source>
</evidence>
<dbReference type="PANTHER" id="PTHR40389:SF4">
    <property type="match status" value="1"/>
</dbReference>
<comment type="subcellular location">
    <subcellularLocation>
        <location evidence="1">Virion</location>
    </subcellularLocation>
</comment>
<evidence type="ECO:0000256" key="11">
    <source>
        <dbReference type="ARBA" id="ARBA00022833"/>
    </source>
</evidence>
<dbReference type="GO" id="GO:0039702">
    <property type="term" value="P:viral budding via host ESCRT complex"/>
    <property type="evidence" value="ECO:0007669"/>
    <property type="project" value="UniProtKB-KW"/>
</dbReference>
<dbReference type="InterPro" id="IPR050195">
    <property type="entry name" value="Primate_lentivir_Gag_pol-like"/>
</dbReference>